<feature type="compositionally biased region" description="Low complexity" evidence="1">
    <location>
        <begin position="7"/>
        <end position="24"/>
    </location>
</feature>
<evidence type="ECO:0000313" key="3">
    <source>
        <dbReference type="EMBL" id="GLL15554.1"/>
    </source>
</evidence>
<dbReference type="NCBIfam" id="TIGR02032">
    <property type="entry name" value="GG-red-SF"/>
    <property type="match status" value="1"/>
</dbReference>
<sequence>MQAPEPTTNGAAAPQAAGSRGAAGRTAGTADADVLVVGAGPAGSTAAAHLARAGLDVLVLEKATFPRPKVCGDGFTPRGMKQIIDLGIDCSEGNGWLHNRGLRVVAGGVSLDLPWPTLASFPDFGAVRPRQDFDELLVRHAEKQGARLREATTVTAAVADERTGRVVGVEGHEGPEKRPVSYRAPLTLACDGVSARVALSLGIAKDDRRPLGVAVRRYYESPRTHDDHLETHLEIWDRSDPEHPRLLPGYGWVFGMGDGTSNVGLGVLGTDRRAGGSWDYRALLRSWLDGLPEEWGYREDNAVGGIGGAALPMGFNRTPHYRPGLLLVGDAGGMVNPLNGEGIAYAMESATVAARCAVQALARSGDSREAALAAYPREISRALGRYYRLGTVAARLIGNPTVMRVATRHGLPRRSVMQALLKLLANLYDDPTTAHDRKEGEWSDRILGALTRLTPAL</sequence>
<evidence type="ECO:0000259" key="2">
    <source>
        <dbReference type="Pfam" id="PF01494"/>
    </source>
</evidence>
<dbReference type="GO" id="GO:0071949">
    <property type="term" value="F:FAD binding"/>
    <property type="evidence" value="ECO:0007669"/>
    <property type="project" value="InterPro"/>
</dbReference>
<dbReference type="InterPro" id="IPR050407">
    <property type="entry name" value="Geranylgeranyl_reductase"/>
</dbReference>
<dbReference type="RefSeq" id="WP_081924702.1">
    <property type="nucleotide sequence ID" value="NZ_BAAAUZ010000052.1"/>
</dbReference>
<dbReference type="AlphaFoldDB" id="A0A9W6P0E8"/>
<organism evidence="3 4">
    <name type="scientific">Pseudonocardia halophobica</name>
    <dbReference type="NCBI Taxonomy" id="29401"/>
    <lineage>
        <taxon>Bacteria</taxon>
        <taxon>Bacillati</taxon>
        <taxon>Actinomycetota</taxon>
        <taxon>Actinomycetes</taxon>
        <taxon>Pseudonocardiales</taxon>
        <taxon>Pseudonocardiaceae</taxon>
        <taxon>Pseudonocardia</taxon>
    </lineage>
</organism>
<name>A0A9W6P0E8_9PSEU</name>
<feature type="region of interest" description="Disordered" evidence="1">
    <location>
        <begin position="1"/>
        <end position="24"/>
    </location>
</feature>
<reference evidence="3" key="2">
    <citation type="submission" date="2023-01" db="EMBL/GenBank/DDBJ databases">
        <authorList>
            <person name="Sun Q."/>
            <person name="Evtushenko L."/>
        </authorList>
    </citation>
    <scope>NUCLEOTIDE SEQUENCE</scope>
    <source>
        <strain evidence="3">VKM Ac-1069</strain>
    </source>
</reference>
<dbReference type="Pfam" id="PF01494">
    <property type="entry name" value="FAD_binding_3"/>
    <property type="match status" value="1"/>
</dbReference>
<dbReference type="GO" id="GO:0016628">
    <property type="term" value="F:oxidoreductase activity, acting on the CH-CH group of donors, NAD or NADP as acceptor"/>
    <property type="evidence" value="ECO:0007669"/>
    <property type="project" value="InterPro"/>
</dbReference>
<proteinExistence type="predicted"/>
<dbReference type="InterPro" id="IPR036188">
    <property type="entry name" value="FAD/NAD-bd_sf"/>
</dbReference>
<dbReference type="EMBL" id="BSFQ01000049">
    <property type="protein sequence ID" value="GLL15554.1"/>
    <property type="molecule type" value="Genomic_DNA"/>
</dbReference>
<dbReference type="PRINTS" id="PR00420">
    <property type="entry name" value="RNGMNOXGNASE"/>
</dbReference>
<gene>
    <name evidence="3" type="ORF">GCM10017577_67060</name>
</gene>
<dbReference type="Proteomes" id="UP001143463">
    <property type="component" value="Unassembled WGS sequence"/>
</dbReference>
<comment type="caution">
    <text evidence="3">The sequence shown here is derived from an EMBL/GenBank/DDBJ whole genome shotgun (WGS) entry which is preliminary data.</text>
</comment>
<dbReference type="PANTHER" id="PTHR42685">
    <property type="entry name" value="GERANYLGERANYL DIPHOSPHATE REDUCTASE"/>
    <property type="match status" value="1"/>
</dbReference>
<dbReference type="PANTHER" id="PTHR42685:SF22">
    <property type="entry name" value="CONDITIONED MEDIUM FACTOR RECEPTOR 1"/>
    <property type="match status" value="1"/>
</dbReference>
<protein>
    <submittedName>
        <fullName evidence="3">Drug:proton antiporter</fullName>
    </submittedName>
</protein>
<accession>A0A9W6P0E8</accession>
<dbReference type="Gene3D" id="3.50.50.60">
    <property type="entry name" value="FAD/NAD(P)-binding domain"/>
    <property type="match status" value="1"/>
</dbReference>
<dbReference type="InterPro" id="IPR011777">
    <property type="entry name" value="Geranylgeranyl_Rdtase_fam"/>
</dbReference>
<reference evidence="3" key="1">
    <citation type="journal article" date="2014" name="Int. J. Syst. Evol. Microbiol.">
        <title>Complete genome sequence of Corynebacterium casei LMG S-19264T (=DSM 44701T), isolated from a smear-ripened cheese.</title>
        <authorList>
            <consortium name="US DOE Joint Genome Institute (JGI-PGF)"/>
            <person name="Walter F."/>
            <person name="Albersmeier A."/>
            <person name="Kalinowski J."/>
            <person name="Ruckert C."/>
        </authorList>
    </citation>
    <scope>NUCLEOTIDE SEQUENCE</scope>
    <source>
        <strain evidence="3">VKM Ac-1069</strain>
    </source>
</reference>
<dbReference type="SUPFAM" id="SSF51905">
    <property type="entry name" value="FAD/NAD(P)-binding domain"/>
    <property type="match status" value="1"/>
</dbReference>
<evidence type="ECO:0000313" key="4">
    <source>
        <dbReference type="Proteomes" id="UP001143463"/>
    </source>
</evidence>
<feature type="domain" description="FAD-binding" evidence="2">
    <location>
        <begin position="31"/>
        <end position="204"/>
    </location>
</feature>
<evidence type="ECO:0000256" key="1">
    <source>
        <dbReference type="SAM" id="MobiDB-lite"/>
    </source>
</evidence>
<dbReference type="InterPro" id="IPR002938">
    <property type="entry name" value="FAD-bd"/>
</dbReference>
<keyword evidence="4" id="KW-1185">Reference proteome</keyword>